<organism evidence="7 8">
    <name type="scientific">Vitreoscilla filiformis</name>
    <dbReference type="NCBI Taxonomy" id="63"/>
    <lineage>
        <taxon>Bacteria</taxon>
        <taxon>Pseudomonadati</taxon>
        <taxon>Pseudomonadota</taxon>
        <taxon>Betaproteobacteria</taxon>
        <taxon>Neisseriales</taxon>
        <taxon>Neisseriaceae</taxon>
        <taxon>Vitreoscilla</taxon>
    </lineage>
</organism>
<dbReference type="Pfam" id="PF25601">
    <property type="entry name" value="AAA_lid_14"/>
    <property type="match status" value="1"/>
</dbReference>
<geneLocation type="plasmid" evidence="8">
    <name>pvf1</name>
</geneLocation>
<dbReference type="Gene3D" id="1.10.10.60">
    <property type="entry name" value="Homeodomain-like"/>
    <property type="match status" value="1"/>
</dbReference>
<keyword evidence="3" id="KW-0805">Transcription regulation</keyword>
<dbReference type="SUPFAM" id="SSF52540">
    <property type="entry name" value="P-loop containing nucleoside triphosphate hydrolases"/>
    <property type="match status" value="1"/>
</dbReference>
<sequence length="429" mass="47129">MALDSPINYASIYAAVTANLKKAGLPRDGVQLTFHLSPGTPAMVVIWIILSKTRFPAQLIQTSREQGLESVDFSFDLASDFLPEFLQRTEDRIARLTQGGVAPEFSKIIHRSTAVRQQIDMARRIAVLDVPVLVLGETGTGKELFAEAIHAASRRAGKEFVAVNCGAISRELASSELFGHRRGAFTGAVTDRKGHFLEANGGTLFLDEVGDLPPDAQVRLLRVLQTGEVMPLGASKAIKVDVRVVAATHRDLAADVVTGRFREDLFHRLAVGMLHLPPLREREHDTALLIDHFLAQINADARGCPEAQEKKLSANARKILLSHAWPGNVRELYHTLVRASIWSPGPTIDAEDARAALLHIQRPEENILGRPLTQGFDLKELLDEVARDYVVRALQQSGDKKSAAAELLGFPNYQTLGNWMKRLGVESTD</sequence>
<evidence type="ECO:0000256" key="1">
    <source>
        <dbReference type="ARBA" id="ARBA00022741"/>
    </source>
</evidence>
<dbReference type="EMBL" id="CP022424">
    <property type="protein sequence ID" value="ASM79136.1"/>
    <property type="molecule type" value="Genomic_DNA"/>
</dbReference>
<keyword evidence="1" id="KW-0547">Nucleotide-binding</keyword>
<keyword evidence="5" id="KW-0804">Transcription</keyword>
<gene>
    <name evidence="7" type="ORF">VITFI_CDS3359</name>
</gene>
<evidence type="ECO:0000313" key="7">
    <source>
        <dbReference type="EMBL" id="ASM79136.1"/>
    </source>
</evidence>
<evidence type="ECO:0000256" key="3">
    <source>
        <dbReference type="ARBA" id="ARBA00023015"/>
    </source>
</evidence>
<accession>A0A221KJE7</accession>
<dbReference type="Proteomes" id="UP000199729">
    <property type="component" value="Plasmid pVF1"/>
</dbReference>
<dbReference type="Pfam" id="PF00158">
    <property type="entry name" value="Sigma54_activat"/>
    <property type="match status" value="1"/>
</dbReference>
<dbReference type="InterPro" id="IPR025943">
    <property type="entry name" value="Sigma_54_int_dom_ATP-bd_2"/>
</dbReference>
<dbReference type="GO" id="GO:0003677">
    <property type="term" value="F:DNA binding"/>
    <property type="evidence" value="ECO:0007669"/>
    <property type="project" value="UniProtKB-KW"/>
</dbReference>
<dbReference type="Gene3D" id="3.40.50.300">
    <property type="entry name" value="P-loop containing nucleotide triphosphate hydrolases"/>
    <property type="match status" value="1"/>
</dbReference>
<evidence type="ECO:0000256" key="4">
    <source>
        <dbReference type="ARBA" id="ARBA00023125"/>
    </source>
</evidence>
<dbReference type="Gene3D" id="1.10.8.60">
    <property type="match status" value="1"/>
</dbReference>
<dbReference type="InterPro" id="IPR025662">
    <property type="entry name" value="Sigma_54_int_dom_ATP-bd_1"/>
</dbReference>
<dbReference type="PROSITE" id="PS50045">
    <property type="entry name" value="SIGMA54_INTERACT_4"/>
    <property type="match status" value="1"/>
</dbReference>
<reference evidence="7 8" key="1">
    <citation type="submission" date="2017-07" db="EMBL/GenBank/DDBJ databases">
        <title>Complete Genome Sequence of the cosmetic ferment Vitreoscilla filiformis (ATCC15551).</title>
        <authorList>
            <person name="Contreras S."/>
            <person name="Sagory-Zalkind P."/>
            <person name="Blanquart H."/>
            <person name="Iltis A."/>
            <person name="Morand S.C."/>
        </authorList>
    </citation>
    <scope>NUCLEOTIDE SEQUENCE [LARGE SCALE GENOMIC DNA]</scope>
    <source>
        <strain evidence="7 8">ATCC 15551</strain>
        <plasmid evidence="8">Plasmid pvf1</plasmid>
    </source>
</reference>
<keyword evidence="4" id="KW-0238">DNA-binding</keyword>
<dbReference type="PROSITE" id="PS00688">
    <property type="entry name" value="SIGMA54_INTERACT_3"/>
    <property type="match status" value="1"/>
</dbReference>
<dbReference type="PANTHER" id="PTHR32071">
    <property type="entry name" value="TRANSCRIPTIONAL REGULATORY PROTEIN"/>
    <property type="match status" value="1"/>
</dbReference>
<name>A0A221KJE7_VITFI</name>
<keyword evidence="8" id="KW-1185">Reference proteome</keyword>
<dbReference type="GO" id="GO:0005524">
    <property type="term" value="F:ATP binding"/>
    <property type="evidence" value="ECO:0007669"/>
    <property type="project" value="UniProtKB-KW"/>
</dbReference>
<dbReference type="FunFam" id="3.40.50.300:FF:000006">
    <property type="entry name" value="DNA-binding transcriptional regulator NtrC"/>
    <property type="match status" value="1"/>
</dbReference>
<dbReference type="SMART" id="SM00382">
    <property type="entry name" value="AAA"/>
    <property type="match status" value="1"/>
</dbReference>
<protein>
    <submittedName>
        <fullName evidence="7">Sigma-54 factor interaction domain-containing protein</fullName>
    </submittedName>
</protein>
<proteinExistence type="predicted"/>
<evidence type="ECO:0000256" key="5">
    <source>
        <dbReference type="ARBA" id="ARBA00023163"/>
    </source>
</evidence>
<dbReference type="InterPro" id="IPR025944">
    <property type="entry name" value="Sigma_54_int_dom_CS"/>
</dbReference>
<dbReference type="CDD" id="cd00009">
    <property type="entry name" value="AAA"/>
    <property type="match status" value="1"/>
</dbReference>
<dbReference type="PROSITE" id="PS00676">
    <property type="entry name" value="SIGMA54_INTERACT_2"/>
    <property type="match status" value="1"/>
</dbReference>
<dbReference type="AlphaFoldDB" id="A0A221KJE7"/>
<dbReference type="GO" id="GO:0006355">
    <property type="term" value="P:regulation of DNA-templated transcription"/>
    <property type="evidence" value="ECO:0007669"/>
    <property type="project" value="InterPro"/>
</dbReference>
<dbReference type="InterPro" id="IPR027417">
    <property type="entry name" value="P-loop_NTPase"/>
</dbReference>
<dbReference type="InterPro" id="IPR002078">
    <property type="entry name" value="Sigma_54_int"/>
</dbReference>
<evidence type="ECO:0000313" key="8">
    <source>
        <dbReference type="Proteomes" id="UP000199729"/>
    </source>
</evidence>
<keyword evidence="7" id="KW-0614">Plasmid</keyword>
<evidence type="ECO:0000259" key="6">
    <source>
        <dbReference type="PROSITE" id="PS50045"/>
    </source>
</evidence>
<dbReference type="KEGG" id="vff:VITFI_CDS3359"/>
<feature type="domain" description="Sigma-54 factor interaction" evidence="6">
    <location>
        <begin position="108"/>
        <end position="341"/>
    </location>
</feature>
<evidence type="ECO:0000256" key="2">
    <source>
        <dbReference type="ARBA" id="ARBA00022840"/>
    </source>
</evidence>
<dbReference type="InterPro" id="IPR058031">
    <property type="entry name" value="AAA_lid_NorR"/>
</dbReference>
<keyword evidence="2" id="KW-0067">ATP-binding</keyword>
<dbReference type="PANTHER" id="PTHR32071:SF121">
    <property type="entry name" value="SIGMA L-DEPENDENT TRANSCRIPTIONAL REGULATOR YQIR-RELATED"/>
    <property type="match status" value="1"/>
</dbReference>
<dbReference type="InterPro" id="IPR003593">
    <property type="entry name" value="AAA+_ATPase"/>
</dbReference>
<dbReference type="PROSITE" id="PS00675">
    <property type="entry name" value="SIGMA54_INTERACT_1"/>
    <property type="match status" value="1"/>
</dbReference>